<dbReference type="Proteomes" id="UP000059680">
    <property type="component" value="Chromosome 11"/>
</dbReference>
<dbReference type="Gramene" id="Os11t0282900-02">
    <property type="protein sequence ID" value="Os11t0282900-02"/>
    <property type="gene ID" value="Os11g0282900"/>
</dbReference>
<reference evidence="3" key="1">
    <citation type="journal article" date="2005" name="Nature">
        <title>The map-based sequence of the rice genome.</title>
        <authorList>
            <consortium name="International rice genome sequencing project (IRGSP)"/>
            <person name="Matsumoto T."/>
            <person name="Wu J."/>
            <person name="Kanamori H."/>
            <person name="Katayose Y."/>
            <person name="Fujisawa M."/>
            <person name="Namiki N."/>
            <person name="Mizuno H."/>
            <person name="Yamamoto K."/>
            <person name="Antonio B.A."/>
            <person name="Baba T."/>
            <person name="Sakata K."/>
            <person name="Nagamura Y."/>
            <person name="Aoki H."/>
            <person name="Arikawa K."/>
            <person name="Arita K."/>
            <person name="Bito T."/>
            <person name="Chiden Y."/>
            <person name="Fujitsuka N."/>
            <person name="Fukunaka R."/>
            <person name="Hamada M."/>
            <person name="Harada C."/>
            <person name="Hayashi A."/>
            <person name="Hijishita S."/>
            <person name="Honda M."/>
            <person name="Hosokawa S."/>
            <person name="Ichikawa Y."/>
            <person name="Idonuma A."/>
            <person name="Iijima M."/>
            <person name="Ikeda M."/>
            <person name="Ikeno M."/>
            <person name="Ito K."/>
            <person name="Ito S."/>
            <person name="Ito T."/>
            <person name="Ito Y."/>
            <person name="Ito Y."/>
            <person name="Iwabuchi A."/>
            <person name="Kamiya K."/>
            <person name="Karasawa W."/>
            <person name="Kurita K."/>
            <person name="Katagiri S."/>
            <person name="Kikuta A."/>
            <person name="Kobayashi H."/>
            <person name="Kobayashi N."/>
            <person name="Machita K."/>
            <person name="Maehara T."/>
            <person name="Masukawa M."/>
            <person name="Mizubayashi T."/>
            <person name="Mukai Y."/>
            <person name="Nagasaki H."/>
            <person name="Nagata Y."/>
            <person name="Naito S."/>
            <person name="Nakashima M."/>
            <person name="Nakama Y."/>
            <person name="Nakamichi Y."/>
            <person name="Nakamura M."/>
            <person name="Meguro A."/>
            <person name="Negishi M."/>
            <person name="Ohta I."/>
            <person name="Ohta T."/>
            <person name="Okamoto M."/>
            <person name="Ono N."/>
            <person name="Saji S."/>
            <person name="Sakaguchi M."/>
            <person name="Sakai K."/>
            <person name="Shibata M."/>
            <person name="Shimokawa T."/>
            <person name="Song J."/>
            <person name="Takazaki Y."/>
            <person name="Terasawa K."/>
            <person name="Tsugane M."/>
            <person name="Tsuji K."/>
            <person name="Ueda S."/>
            <person name="Waki K."/>
            <person name="Yamagata H."/>
            <person name="Yamamoto M."/>
            <person name="Yamamoto S."/>
            <person name="Yamane H."/>
            <person name="Yoshiki S."/>
            <person name="Yoshihara R."/>
            <person name="Yukawa K."/>
            <person name="Zhong H."/>
            <person name="Yano M."/>
            <person name="Yuan Q."/>
            <person name="Ouyang S."/>
            <person name="Liu J."/>
            <person name="Jones K.M."/>
            <person name="Gansberger K."/>
            <person name="Moffat K."/>
            <person name="Hill J."/>
            <person name="Bera J."/>
            <person name="Fadrosh D."/>
            <person name="Jin S."/>
            <person name="Johri S."/>
            <person name="Kim M."/>
            <person name="Overton L."/>
            <person name="Reardon M."/>
            <person name="Tsitrin T."/>
            <person name="Vuong H."/>
            <person name="Weaver B."/>
            <person name="Ciecko A."/>
            <person name="Tallon L."/>
            <person name="Jackson J."/>
            <person name="Pai G."/>
            <person name="Aken S.V."/>
            <person name="Utterback T."/>
            <person name="Reidmuller S."/>
            <person name="Feldblyum T."/>
            <person name="Hsiao J."/>
            <person name="Zismann V."/>
            <person name="Iobst S."/>
            <person name="de Vazeille A.R."/>
            <person name="Buell C.R."/>
            <person name="Ying K."/>
            <person name="Li Y."/>
            <person name="Lu T."/>
            <person name="Huang Y."/>
            <person name="Zhao Q."/>
            <person name="Feng Q."/>
            <person name="Zhang L."/>
            <person name="Zhu J."/>
            <person name="Weng Q."/>
            <person name="Mu J."/>
            <person name="Lu Y."/>
            <person name="Fan D."/>
            <person name="Liu Y."/>
            <person name="Guan J."/>
            <person name="Zhang Y."/>
            <person name="Yu S."/>
            <person name="Liu X."/>
            <person name="Zhang Y."/>
            <person name="Hong G."/>
            <person name="Han B."/>
            <person name="Choisne N."/>
            <person name="Demange N."/>
            <person name="Orjeda G."/>
            <person name="Samain S."/>
            <person name="Cattolico L."/>
            <person name="Pelletier E."/>
            <person name="Couloux A."/>
            <person name="Segurens B."/>
            <person name="Wincker P."/>
            <person name="D'Hont A."/>
            <person name="Scarpelli C."/>
            <person name="Weissenbach J."/>
            <person name="Salanoubat M."/>
            <person name="Quetier F."/>
            <person name="Yu Y."/>
            <person name="Kim H.R."/>
            <person name="Rambo T."/>
            <person name="Currie J."/>
            <person name="Collura K."/>
            <person name="Luo M."/>
            <person name="Yang T."/>
            <person name="Ammiraju J.S.S."/>
            <person name="Engler F."/>
            <person name="Soderlund C."/>
            <person name="Wing R.A."/>
            <person name="Palmer L.E."/>
            <person name="de la Bastide M."/>
            <person name="Spiegel L."/>
            <person name="Nascimento L."/>
            <person name="Zutavern T."/>
            <person name="O'Shaughnessy A."/>
            <person name="Dike S."/>
            <person name="Dedhia N."/>
            <person name="Preston R."/>
            <person name="Balija V."/>
            <person name="McCombie W.R."/>
            <person name="Chow T."/>
            <person name="Chen H."/>
            <person name="Chung M."/>
            <person name="Chen C."/>
            <person name="Shaw J."/>
            <person name="Wu H."/>
            <person name="Hsiao K."/>
            <person name="Chao Y."/>
            <person name="Chu M."/>
            <person name="Cheng C."/>
            <person name="Hour A."/>
            <person name="Lee P."/>
            <person name="Lin S."/>
            <person name="Lin Y."/>
            <person name="Liou J."/>
            <person name="Liu S."/>
            <person name="Hsing Y."/>
            <person name="Raghuvanshi S."/>
            <person name="Mohanty A."/>
            <person name="Bharti A.K."/>
            <person name="Gaur A."/>
            <person name="Gupta V."/>
            <person name="Kumar D."/>
            <person name="Ravi V."/>
            <person name="Vij S."/>
            <person name="Kapur A."/>
            <person name="Khurana P."/>
            <person name="Khurana P."/>
            <person name="Khurana J.P."/>
            <person name="Tyagi A.K."/>
            <person name="Gaikwad K."/>
            <person name="Singh A."/>
            <person name="Dalal V."/>
            <person name="Srivastava S."/>
            <person name="Dixit A."/>
            <person name="Pal A.K."/>
            <person name="Ghazi I.A."/>
            <person name="Yadav M."/>
            <person name="Pandit A."/>
            <person name="Bhargava A."/>
            <person name="Sureshbabu K."/>
            <person name="Batra K."/>
            <person name="Sharma T.R."/>
            <person name="Mohapatra T."/>
            <person name="Singh N.K."/>
            <person name="Messing J."/>
            <person name="Nelson A.B."/>
            <person name="Fuks G."/>
            <person name="Kavchok S."/>
            <person name="Keizer G."/>
            <person name="Linton E."/>
            <person name="Llaca V."/>
            <person name="Song R."/>
            <person name="Tanyolac B."/>
            <person name="Young S."/>
            <person name="Ho-Il K."/>
            <person name="Hahn J.H."/>
            <person name="Sangsakoo G."/>
            <person name="Vanavichit A."/>
            <person name="de Mattos Luiz.A.T."/>
            <person name="Zimmer P.D."/>
            <person name="Malone G."/>
            <person name="Dellagostin O."/>
            <person name="de Oliveira A.C."/>
            <person name="Bevan M."/>
            <person name="Bancroft I."/>
            <person name="Minx P."/>
            <person name="Cordum H."/>
            <person name="Wilson R."/>
            <person name="Cheng Z."/>
            <person name="Jin W."/>
            <person name="Jiang J."/>
            <person name="Leong S.A."/>
            <person name="Iwama H."/>
            <person name="Gojobori T."/>
            <person name="Itoh T."/>
            <person name="Niimura Y."/>
            <person name="Fujii Y."/>
            <person name="Habara T."/>
            <person name="Sakai H."/>
            <person name="Sato Y."/>
            <person name="Wilson G."/>
            <person name="Kumar K."/>
            <person name="McCouch S."/>
            <person name="Juretic N."/>
            <person name="Hoen D."/>
            <person name="Wright S."/>
            <person name="Bruskiewich R."/>
            <person name="Bureau T."/>
            <person name="Miyao A."/>
            <person name="Hirochika H."/>
            <person name="Nishikawa T."/>
            <person name="Kadowaki K."/>
            <person name="Sugiura M."/>
            <person name="Burr B."/>
            <person name="Sasaki T."/>
        </authorList>
    </citation>
    <scope>NUCLEOTIDE SEQUENCE [LARGE SCALE GENOMIC DNA]</scope>
    <source>
        <strain evidence="3">cv. Nipponbare</strain>
    </source>
</reference>
<name>A0A0P0Y1G6_ORYSJ</name>
<feature type="region of interest" description="Disordered" evidence="1">
    <location>
        <begin position="1"/>
        <end position="42"/>
    </location>
</feature>
<dbReference type="InParanoid" id="A0A0P0Y1G6"/>
<feature type="compositionally biased region" description="Low complexity" evidence="1">
    <location>
        <begin position="59"/>
        <end position="71"/>
    </location>
</feature>
<accession>A0A0P0Y1G6</accession>
<feature type="compositionally biased region" description="Polar residues" evidence="1">
    <location>
        <begin position="7"/>
        <end position="16"/>
    </location>
</feature>
<protein>
    <submittedName>
        <fullName evidence="2">Os11g0282900 protein</fullName>
    </submittedName>
</protein>
<dbReference type="ExpressionAtlas" id="A0A0P0Y1G6">
    <property type="expression patterns" value="baseline and differential"/>
</dbReference>
<keyword evidence="3" id="KW-1185">Reference proteome</keyword>
<feature type="region of interest" description="Disordered" evidence="1">
    <location>
        <begin position="59"/>
        <end position="84"/>
    </location>
</feature>
<evidence type="ECO:0000256" key="1">
    <source>
        <dbReference type="SAM" id="MobiDB-lite"/>
    </source>
</evidence>
<reference evidence="2 3" key="2">
    <citation type="journal article" date="2013" name="Plant Cell Physiol.">
        <title>Rice Annotation Project Database (RAP-DB): an integrative and interactive database for rice genomics.</title>
        <authorList>
            <person name="Sakai H."/>
            <person name="Lee S.S."/>
            <person name="Tanaka T."/>
            <person name="Numa H."/>
            <person name="Kim J."/>
            <person name="Kawahara Y."/>
            <person name="Wakimoto H."/>
            <person name="Yang C.C."/>
            <person name="Iwamoto M."/>
            <person name="Abe T."/>
            <person name="Yamada Y."/>
            <person name="Muto A."/>
            <person name="Inokuchi H."/>
            <person name="Ikemura T."/>
            <person name="Matsumoto T."/>
            <person name="Sasaki T."/>
            <person name="Itoh T."/>
        </authorList>
    </citation>
    <scope>NUCLEOTIDE SEQUENCE [LARGE SCALE GENOMIC DNA]</scope>
    <source>
        <strain evidence="3">cv. Nipponbare</strain>
    </source>
</reference>
<proteinExistence type="predicted"/>
<dbReference type="PaxDb" id="39947-A0A0P0Y1G6"/>
<feature type="compositionally biased region" description="Low complexity" evidence="1">
    <location>
        <begin position="27"/>
        <end position="42"/>
    </location>
</feature>
<evidence type="ECO:0000313" key="2">
    <source>
        <dbReference type="EMBL" id="BAT13605.1"/>
    </source>
</evidence>
<sequence>MPAAQTRRPSSTTAPQTAKPASHPLLSCTHTTATSPTSAPSDTANAYQLKKLAACRCSAASPSSNWSPPSAGRHARTAPSPTQIRYSPSISRLRFDPCTVSHVPGAASVVAAVAPAPAPAAAPASSHGAGCSEGTCAWMARRM</sequence>
<organism evidence="2 3">
    <name type="scientific">Oryza sativa subsp. japonica</name>
    <name type="common">Rice</name>
    <dbReference type="NCBI Taxonomy" id="39947"/>
    <lineage>
        <taxon>Eukaryota</taxon>
        <taxon>Viridiplantae</taxon>
        <taxon>Streptophyta</taxon>
        <taxon>Embryophyta</taxon>
        <taxon>Tracheophyta</taxon>
        <taxon>Spermatophyta</taxon>
        <taxon>Magnoliopsida</taxon>
        <taxon>Liliopsida</taxon>
        <taxon>Poales</taxon>
        <taxon>Poaceae</taxon>
        <taxon>BOP clade</taxon>
        <taxon>Oryzoideae</taxon>
        <taxon>Oryzeae</taxon>
        <taxon>Oryzinae</taxon>
        <taxon>Oryza</taxon>
        <taxon>Oryza sativa</taxon>
    </lineage>
</organism>
<gene>
    <name evidence="2" type="ordered locus">Os11g0282900</name>
    <name evidence="2" type="ORF">OSNPB_110282900</name>
</gene>
<evidence type="ECO:0000313" key="3">
    <source>
        <dbReference type="Proteomes" id="UP000059680"/>
    </source>
</evidence>
<dbReference type="AlphaFoldDB" id="A0A0P0Y1G6"/>
<dbReference type="EMBL" id="AP014967">
    <property type="protein sequence ID" value="BAT13605.1"/>
    <property type="molecule type" value="Genomic_DNA"/>
</dbReference>
<reference evidence="2 3" key="3">
    <citation type="journal article" date="2013" name="Rice">
        <title>Improvement of the Oryza sativa Nipponbare reference genome using next generation sequence and optical map data.</title>
        <authorList>
            <person name="Kawahara Y."/>
            <person name="de la Bastide M."/>
            <person name="Hamilton J.P."/>
            <person name="Kanamori H."/>
            <person name="McCombie W.R."/>
            <person name="Ouyang S."/>
            <person name="Schwartz D.C."/>
            <person name="Tanaka T."/>
            <person name="Wu J."/>
            <person name="Zhou S."/>
            <person name="Childs K.L."/>
            <person name="Davidson R.M."/>
            <person name="Lin H."/>
            <person name="Quesada-Ocampo L."/>
            <person name="Vaillancourt B."/>
            <person name="Sakai H."/>
            <person name="Lee S.S."/>
            <person name="Kim J."/>
            <person name="Numa H."/>
            <person name="Itoh T."/>
            <person name="Buell C.R."/>
            <person name="Matsumoto T."/>
        </authorList>
    </citation>
    <scope>NUCLEOTIDE SEQUENCE [LARGE SCALE GENOMIC DNA]</scope>
    <source>
        <strain evidence="3">cv. Nipponbare</strain>
    </source>
</reference>